<gene>
    <name evidence="1" type="ORF">METZ01_LOCUS455146</name>
</gene>
<proteinExistence type="predicted"/>
<evidence type="ECO:0000313" key="1">
    <source>
        <dbReference type="EMBL" id="SVE02292.1"/>
    </source>
</evidence>
<evidence type="ECO:0008006" key="2">
    <source>
        <dbReference type="Google" id="ProtNLM"/>
    </source>
</evidence>
<dbReference type="EMBL" id="UINC01188871">
    <property type="protein sequence ID" value="SVE02292.1"/>
    <property type="molecule type" value="Genomic_DNA"/>
</dbReference>
<dbReference type="AlphaFoldDB" id="A0A383A3G9"/>
<name>A0A383A3G9_9ZZZZ</name>
<protein>
    <recommendedName>
        <fullName evidence="2">Baseplate protein</fullName>
    </recommendedName>
</protein>
<sequence length="48" mass="5853">MLMHHHKYSLTELENMIPWERDIYVGLVIKEIAEENERQKQMQQQARG</sequence>
<accession>A0A383A3G9</accession>
<organism evidence="1">
    <name type="scientific">marine metagenome</name>
    <dbReference type="NCBI Taxonomy" id="408172"/>
    <lineage>
        <taxon>unclassified sequences</taxon>
        <taxon>metagenomes</taxon>
        <taxon>ecological metagenomes</taxon>
    </lineage>
</organism>
<reference evidence="1" key="1">
    <citation type="submission" date="2018-05" db="EMBL/GenBank/DDBJ databases">
        <authorList>
            <person name="Lanie J.A."/>
            <person name="Ng W.-L."/>
            <person name="Kazmierczak K.M."/>
            <person name="Andrzejewski T.M."/>
            <person name="Davidsen T.M."/>
            <person name="Wayne K.J."/>
            <person name="Tettelin H."/>
            <person name="Glass J.I."/>
            <person name="Rusch D."/>
            <person name="Podicherti R."/>
            <person name="Tsui H.-C.T."/>
            <person name="Winkler M.E."/>
        </authorList>
    </citation>
    <scope>NUCLEOTIDE SEQUENCE</scope>
</reference>